<evidence type="ECO:0000256" key="4">
    <source>
        <dbReference type="ARBA" id="ARBA00022729"/>
    </source>
</evidence>
<keyword evidence="3" id="KW-0337">GPI-anchor biosynthesis</keyword>
<name>A0ABQ0DG33_9EUKA</name>
<evidence type="ECO:0000313" key="7">
    <source>
        <dbReference type="Proteomes" id="UP001628156"/>
    </source>
</evidence>
<evidence type="ECO:0008006" key="8">
    <source>
        <dbReference type="Google" id="ProtNLM"/>
    </source>
</evidence>
<dbReference type="Pfam" id="PF01650">
    <property type="entry name" value="Peptidase_C13"/>
    <property type="match status" value="1"/>
</dbReference>
<feature type="chain" id="PRO_5045950026" description="GPI-anchor transamidase" evidence="5">
    <location>
        <begin position="19"/>
        <end position="299"/>
    </location>
</feature>
<proteinExistence type="inferred from homology"/>
<dbReference type="PANTHER" id="PTHR48067">
    <property type="entry name" value="GPI-ANCHOR TRANSAMIDASE"/>
    <property type="match status" value="1"/>
</dbReference>
<evidence type="ECO:0000256" key="1">
    <source>
        <dbReference type="ARBA" id="ARBA00004687"/>
    </source>
</evidence>
<dbReference type="PANTHER" id="PTHR48067:SF1">
    <property type="entry name" value="GPI-ANCHOR TRANSAMIDASE"/>
    <property type="match status" value="1"/>
</dbReference>
<protein>
    <recommendedName>
        <fullName evidence="8">GPI-anchor transamidase</fullName>
    </recommendedName>
</protein>
<sequence length="299" mass="34887">MNIIITLLLCFCFGIEQPQQNQAVVVNLSRYWLNYRHTNSGVLIYNTLKRLGYLDDQLLFFNADDHACHPRNIFPGEMRLNTNMPNIYKDIIIDYKGRDVSIEKYMRAMLGRDVKGTPDSLRLVRGERTFIYLIGHGGEGFMKFQNRDEITSYDIEYMFKEMEIMKRYKEVMFVVDTCQATSLSDRIKAKNIITVGSSVTGQSSYSGYISNEIGAITSDLWDQHQDVLFQRSLNKESNMTVQDYLNYFNKNMLKSNHGWRSDLFNRPLSQVKMTDFLAYIPQSVEIDLNEIPWSDNIFN</sequence>
<accession>A0ABQ0DG33</accession>
<comment type="caution">
    <text evidence="6">The sequence shown here is derived from an EMBL/GenBank/DDBJ whole genome shotgun (WGS) entry which is preliminary data.</text>
</comment>
<dbReference type="PRINTS" id="PR00776">
    <property type="entry name" value="HEMOGLOBNASE"/>
</dbReference>
<dbReference type="Gene3D" id="3.40.50.1460">
    <property type="match status" value="1"/>
</dbReference>
<dbReference type="Proteomes" id="UP001628156">
    <property type="component" value="Unassembled WGS sequence"/>
</dbReference>
<evidence type="ECO:0000256" key="5">
    <source>
        <dbReference type="SAM" id="SignalP"/>
    </source>
</evidence>
<evidence type="ECO:0000313" key="6">
    <source>
        <dbReference type="EMBL" id="GAB1221812.1"/>
    </source>
</evidence>
<keyword evidence="4 5" id="KW-0732">Signal</keyword>
<comment type="similarity">
    <text evidence="2">Belongs to the peptidase C13 family.</text>
</comment>
<reference evidence="6 7" key="1">
    <citation type="journal article" date="2019" name="PLoS Negl. Trop. Dis.">
        <title>Whole genome sequencing of Entamoeba nuttalli reveals mammalian host-related molecular signatures and a novel octapeptide-repeat surface protein.</title>
        <authorList>
            <person name="Tanaka M."/>
            <person name="Makiuchi T."/>
            <person name="Komiyama T."/>
            <person name="Shiina T."/>
            <person name="Osaki K."/>
            <person name="Tachibana H."/>
        </authorList>
    </citation>
    <scope>NUCLEOTIDE SEQUENCE [LARGE SCALE GENOMIC DNA]</scope>
    <source>
        <strain evidence="6 7">P19-061405</strain>
    </source>
</reference>
<feature type="signal peptide" evidence="5">
    <location>
        <begin position="1"/>
        <end position="18"/>
    </location>
</feature>
<gene>
    <name evidence="6" type="ORF">ENUP19_0085G0027</name>
</gene>
<dbReference type="InterPro" id="IPR001096">
    <property type="entry name" value="Peptidase_C13"/>
</dbReference>
<organism evidence="6 7">
    <name type="scientific">Entamoeba nuttalli</name>
    <dbReference type="NCBI Taxonomy" id="412467"/>
    <lineage>
        <taxon>Eukaryota</taxon>
        <taxon>Amoebozoa</taxon>
        <taxon>Evosea</taxon>
        <taxon>Archamoebae</taxon>
        <taxon>Mastigamoebida</taxon>
        <taxon>Entamoebidae</taxon>
        <taxon>Entamoeba</taxon>
    </lineage>
</organism>
<keyword evidence="7" id="KW-1185">Reference proteome</keyword>
<comment type="pathway">
    <text evidence="1">Glycolipid biosynthesis; glycosylphosphatidylinositol-anchor biosynthesis.</text>
</comment>
<dbReference type="EMBL" id="BAAFRS010000085">
    <property type="protein sequence ID" value="GAB1221812.1"/>
    <property type="molecule type" value="Genomic_DNA"/>
</dbReference>
<evidence type="ECO:0000256" key="3">
    <source>
        <dbReference type="ARBA" id="ARBA00022502"/>
    </source>
</evidence>
<dbReference type="InterPro" id="IPR028361">
    <property type="entry name" value="GPI_transamidase"/>
</dbReference>
<evidence type="ECO:0000256" key="2">
    <source>
        <dbReference type="ARBA" id="ARBA00009941"/>
    </source>
</evidence>